<feature type="transmembrane region" description="Helical" evidence="1">
    <location>
        <begin position="214"/>
        <end position="233"/>
    </location>
</feature>
<sequence length="391" mass="43330">LWGRIGAGWDLVRLMMTTGEFSFGLRQGGIYAFTHPFKWTKAMIASGKAFASPEALFKINKEIFSRDNAPKYAKAGLPLLHEGMSLTQSEDVIMNYWMDKLPVFKNFNRAAIAFFNTVRADAFDMGYNTLARTDTMTQAESEIWANYVAAMSGRGKLSAGSLNLEPAALALNRAFFSARYIASRFQILGGVVKVPILSIAGKNKRAYRMIAREYVRLAMGLMTVFGLGLFVGADVEDDPTSSDFGKLKFGNRRLDPLMGMQQVIVFMSRIMTGKIKTGSGKVISLRGDDKKFGSADIQEVMARFGRSKLSPQFGFVMNLLTGETMLGEEITLLNTVTQLLYPMTYGDIYDVMKEDGVPINAALTILVFLGMGLQTYDVNEMRTTDRSRGGF</sequence>
<keyword evidence="1" id="KW-1133">Transmembrane helix</keyword>
<dbReference type="EMBL" id="LAZR01043609">
    <property type="protein sequence ID" value="KKL06670.1"/>
    <property type="molecule type" value="Genomic_DNA"/>
</dbReference>
<proteinExistence type="predicted"/>
<evidence type="ECO:0008006" key="3">
    <source>
        <dbReference type="Google" id="ProtNLM"/>
    </source>
</evidence>
<comment type="caution">
    <text evidence="2">The sequence shown here is derived from an EMBL/GenBank/DDBJ whole genome shotgun (WGS) entry which is preliminary data.</text>
</comment>
<accession>A0A0F9AB34</accession>
<reference evidence="2" key="1">
    <citation type="journal article" date="2015" name="Nature">
        <title>Complex archaea that bridge the gap between prokaryotes and eukaryotes.</title>
        <authorList>
            <person name="Spang A."/>
            <person name="Saw J.H."/>
            <person name="Jorgensen S.L."/>
            <person name="Zaremba-Niedzwiedzka K."/>
            <person name="Martijn J."/>
            <person name="Lind A.E."/>
            <person name="van Eijk R."/>
            <person name="Schleper C."/>
            <person name="Guy L."/>
            <person name="Ettema T.J."/>
        </authorList>
    </citation>
    <scope>NUCLEOTIDE SEQUENCE</scope>
</reference>
<feature type="transmembrane region" description="Helical" evidence="1">
    <location>
        <begin position="359"/>
        <end position="378"/>
    </location>
</feature>
<feature type="non-terminal residue" evidence="2">
    <location>
        <position position="1"/>
    </location>
</feature>
<dbReference type="AlphaFoldDB" id="A0A0F9AB34"/>
<protein>
    <recommendedName>
        <fullName evidence="3">Large polyvalent protein associated domain-containing protein</fullName>
    </recommendedName>
</protein>
<organism evidence="2">
    <name type="scientific">marine sediment metagenome</name>
    <dbReference type="NCBI Taxonomy" id="412755"/>
    <lineage>
        <taxon>unclassified sequences</taxon>
        <taxon>metagenomes</taxon>
        <taxon>ecological metagenomes</taxon>
    </lineage>
</organism>
<keyword evidence="1" id="KW-0472">Membrane</keyword>
<keyword evidence="1" id="KW-0812">Transmembrane</keyword>
<gene>
    <name evidence="2" type="ORF">LCGC14_2593700</name>
</gene>
<evidence type="ECO:0000256" key="1">
    <source>
        <dbReference type="SAM" id="Phobius"/>
    </source>
</evidence>
<evidence type="ECO:0000313" key="2">
    <source>
        <dbReference type="EMBL" id="KKL06670.1"/>
    </source>
</evidence>
<name>A0A0F9AB34_9ZZZZ</name>